<comment type="caution">
    <text evidence="1">The sequence shown here is derived from an EMBL/GenBank/DDBJ whole genome shotgun (WGS) entry which is preliminary data.</text>
</comment>
<accession>A0A0A0EUF5</accession>
<protein>
    <submittedName>
        <fullName evidence="1">Uncharacterized protein</fullName>
    </submittedName>
</protein>
<dbReference type="PROSITE" id="PS51257">
    <property type="entry name" value="PROKAR_LIPOPROTEIN"/>
    <property type="match status" value="1"/>
</dbReference>
<keyword evidence="2" id="KW-1185">Reference proteome</keyword>
<proteinExistence type="predicted"/>
<dbReference type="RefSeq" id="WP_036212686.1">
    <property type="nucleotide sequence ID" value="NZ_AVPT01000029.1"/>
</dbReference>
<name>A0A0A0EUF5_9GAMM</name>
<evidence type="ECO:0000313" key="2">
    <source>
        <dbReference type="Proteomes" id="UP000029989"/>
    </source>
</evidence>
<dbReference type="AlphaFoldDB" id="A0A0A0EUF5"/>
<dbReference type="EMBL" id="AVPT01000029">
    <property type="protein sequence ID" value="KGM54174.1"/>
    <property type="molecule type" value="Genomic_DNA"/>
</dbReference>
<gene>
    <name evidence="1" type="ORF">N799_09840</name>
</gene>
<reference evidence="1 2" key="1">
    <citation type="journal article" date="2015" name="Stand. Genomic Sci.">
        <title>Genomic information of the arsenic-resistant bacterium Lysobacter arseniciresistens type strain ZS79(T) and comparison of Lysobacter draft genomes.</title>
        <authorList>
            <person name="Liu L."/>
            <person name="Zhang S."/>
            <person name="Luo M."/>
            <person name="Wang G."/>
        </authorList>
    </citation>
    <scope>NUCLEOTIDE SEQUENCE [LARGE SCALE GENOMIC DNA]</scope>
    <source>
        <strain evidence="1 2">ZS79</strain>
    </source>
</reference>
<organism evidence="1 2">
    <name type="scientific">Lysobacter arseniciresistens ZS79</name>
    <dbReference type="NCBI Taxonomy" id="913325"/>
    <lineage>
        <taxon>Bacteria</taxon>
        <taxon>Pseudomonadati</taxon>
        <taxon>Pseudomonadota</taxon>
        <taxon>Gammaproteobacteria</taxon>
        <taxon>Lysobacterales</taxon>
        <taxon>Lysobacteraceae</taxon>
        <taxon>Novilysobacter</taxon>
    </lineage>
</organism>
<dbReference type="Proteomes" id="UP000029989">
    <property type="component" value="Unassembled WGS sequence"/>
</dbReference>
<evidence type="ECO:0000313" key="1">
    <source>
        <dbReference type="EMBL" id="KGM54174.1"/>
    </source>
</evidence>
<sequence length="243" mass="26423">MADGGRAGISTVERAARLLAASYGQGSALGCKVDQVGAVDHDTRGSTVAIAWRGHREESAARQIGEGTRARAMHRWVRSEGVAALPSFRPDRDAVAALGRVETVPGALLRVYALEQWSAWPMVESAALVVVAGKGSREAVCDAMGRILWRVAAVSQDERARLLGMRAATYRTHTRKSEALLWRWLDRGAGQLLAGMAAIKAERRRVESVQGGDPLRGGRSEPCGFRAECWWKPDGYAPVRRHE</sequence>